<feature type="chain" id="PRO_5034291289" evidence="1">
    <location>
        <begin position="23"/>
        <end position="254"/>
    </location>
</feature>
<protein>
    <submittedName>
        <fullName evidence="3">DUF1080 domain-containing protein</fullName>
    </submittedName>
</protein>
<feature type="signal peptide" evidence="1">
    <location>
        <begin position="1"/>
        <end position="22"/>
    </location>
</feature>
<sequence length="254" mass="28507">MRVTSFLLFLSLFSLSSSTSRADDEKAGPKDNIPPEGFIALFNGKDLTGWQGHTDLKERATLGAKRLKEVQDMRNGLMAETWTVKEGVINHKPKIDKTGKKIGCSLQTVRDYGNFEMYVDWKIEKAGDSGIYVRGTPQIQIWDSDNLDESLKADWGTGSGGLWNNNLKTGVDPKSIGKTPLVKADKPVGEWNTFHIRMVGNKVTVYLNGKLVVDDKALDPYFDRTKPLPATGPIELQYHGDKLWFKNIYLKELK</sequence>
<dbReference type="AlphaFoldDB" id="A0A8E6EV52"/>
<dbReference type="EMBL" id="CP074694">
    <property type="protein sequence ID" value="QVL32152.1"/>
    <property type="molecule type" value="Genomic_DNA"/>
</dbReference>
<reference evidence="3" key="1">
    <citation type="submission" date="2021-05" db="EMBL/GenBank/DDBJ databases">
        <title>Complete genome sequence of the cellulolytic planctomycete Telmatocola sphagniphila SP2T and characterization of the first cellulase from planctomycetes.</title>
        <authorList>
            <person name="Rakitin A.L."/>
            <person name="Beletsky A.V."/>
            <person name="Naumoff D.G."/>
            <person name="Kulichevskaya I.S."/>
            <person name="Mardanov A.V."/>
            <person name="Ravin N.V."/>
            <person name="Dedysh S.N."/>
        </authorList>
    </citation>
    <scope>NUCLEOTIDE SEQUENCE</scope>
    <source>
        <strain evidence="3">SP2T</strain>
    </source>
</reference>
<evidence type="ECO:0000313" key="4">
    <source>
        <dbReference type="Proteomes" id="UP000676194"/>
    </source>
</evidence>
<accession>A0A8E6EV52</accession>
<gene>
    <name evidence="3" type="ORF">KIH39_25500</name>
</gene>
<keyword evidence="4" id="KW-1185">Reference proteome</keyword>
<dbReference type="Proteomes" id="UP000676194">
    <property type="component" value="Chromosome"/>
</dbReference>
<evidence type="ECO:0000256" key="1">
    <source>
        <dbReference type="SAM" id="SignalP"/>
    </source>
</evidence>
<dbReference type="InterPro" id="IPR010496">
    <property type="entry name" value="AL/BT2_dom"/>
</dbReference>
<dbReference type="KEGG" id="tsph:KIH39_25500"/>
<evidence type="ECO:0000313" key="3">
    <source>
        <dbReference type="EMBL" id="QVL32152.1"/>
    </source>
</evidence>
<dbReference type="GO" id="GO:0016787">
    <property type="term" value="F:hydrolase activity"/>
    <property type="evidence" value="ECO:0007669"/>
    <property type="project" value="InterPro"/>
</dbReference>
<proteinExistence type="predicted"/>
<feature type="domain" description="3-keto-alpha-glucoside-1,2-lyase/3-keto-2-hydroxy-glucal hydratase" evidence="2">
    <location>
        <begin position="37"/>
        <end position="251"/>
    </location>
</feature>
<evidence type="ECO:0000259" key="2">
    <source>
        <dbReference type="Pfam" id="PF06439"/>
    </source>
</evidence>
<organism evidence="3 4">
    <name type="scientific">Telmatocola sphagniphila</name>
    <dbReference type="NCBI Taxonomy" id="1123043"/>
    <lineage>
        <taxon>Bacteria</taxon>
        <taxon>Pseudomonadati</taxon>
        <taxon>Planctomycetota</taxon>
        <taxon>Planctomycetia</taxon>
        <taxon>Gemmatales</taxon>
        <taxon>Gemmataceae</taxon>
    </lineage>
</organism>
<dbReference type="Pfam" id="PF06439">
    <property type="entry name" value="3keto-disac_hyd"/>
    <property type="match status" value="1"/>
</dbReference>
<dbReference type="RefSeq" id="WP_213496834.1">
    <property type="nucleotide sequence ID" value="NZ_CP074694.1"/>
</dbReference>
<keyword evidence="1" id="KW-0732">Signal</keyword>
<dbReference type="Gene3D" id="2.60.120.560">
    <property type="entry name" value="Exo-inulinase, domain 1"/>
    <property type="match status" value="1"/>
</dbReference>
<name>A0A8E6EV52_9BACT</name>